<evidence type="ECO:0000256" key="2">
    <source>
        <dbReference type="ARBA" id="ARBA00022572"/>
    </source>
</evidence>
<dbReference type="InterPro" id="IPR017981">
    <property type="entry name" value="GPCR_2-like_7TM"/>
</dbReference>
<dbReference type="PRINTS" id="PR00261">
    <property type="entry name" value="LDLRECEPTOR"/>
</dbReference>
<evidence type="ECO:0000256" key="5">
    <source>
        <dbReference type="ARBA" id="ARBA00023136"/>
    </source>
</evidence>
<feature type="transmembrane region" description="Helical" evidence="10">
    <location>
        <begin position="903"/>
        <end position="921"/>
    </location>
</feature>
<dbReference type="InterPro" id="IPR000832">
    <property type="entry name" value="GPCR_2_secretin-like"/>
</dbReference>
<dbReference type="RefSeq" id="XP_019632667.1">
    <property type="nucleotide sequence ID" value="XM_019777108.1"/>
</dbReference>
<evidence type="ECO:0000256" key="1">
    <source>
        <dbReference type="ARBA" id="ARBA00004141"/>
    </source>
</evidence>
<dbReference type="Pfam" id="PF01033">
    <property type="entry name" value="Somatomedin_B"/>
    <property type="match status" value="1"/>
</dbReference>
<feature type="disulfide bond" evidence="8">
    <location>
        <begin position="220"/>
        <end position="238"/>
    </location>
</feature>
<keyword evidence="15" id="KW-1185">Reference proteome</keyword>
<dbReference type="FunFam" id="2.40.20.10:FF:000027">
    <property type="entry name" value="Uncharacterized protein"/>
    <property type="match status" value="1"/>
</dbReference>
<feature type="compositionally biased region" description="Polar residues" evidence="9">
    <location>
        <begin position="1066"/>
        <end position="1081"/>
    </location>
</feature>
<keyword evidence="11" id="KW-0732">Signal</keyword>
<dbReference type="InterPro" id="IPR018056">
    <property type="entry name" value="Kringle_CS"/>
</dbReference>
<feature type="domain" description="Kringle" evidence="12">
    <location>
        <begin position="355"/>
        <end position="411"/>
    </location>
</feature>
<dbReference type="PRINTS" id="PR00018">
    <property type="entry name" value="KRINGLE"/>
</dbReference>
<dbReference type="AlphaFoldDB" id="A0A6P4ZNQ5"/>
<evidence type="ECO:0000313" key="15">
    <source>
        <dbReference type="Proteomes" id="UP000515135"/>
    </source>
</evidence>
<dbReference type="SMART" id="SM00192">
    <property type="entry name" value="LDLa"/>
    <property type="match status" value="3"/>
</dbReference>
<feature type="disulfide bond" evidence="8">
    <location>
        <begin position="232"/>
        <end position="247"/>
    </location>
</feature>
<dbReference type="PROSITE" id="PS00021">
    <property type="entry name" value="KRINGLE_1"/>
    <property type="match status" value="2"/>
</dbReference>
<dbReference type="Gene3D" id="2.40.20.10">
    <property type="entry name" value="Plasminogen Kringle 4"/>
    <property type="match status" value="2"/>
</dbReference>
<reference evidence="16" key="1">
    <citation type="submission" date="2025-08" db="UniProtKB">
        <authorList>
            <consortium name="RefSeq"/>
        </authorList>
    </citation>
    <scope>IDENTIFICATION</scope>
    <source>
        <tissue evidence="16">Gonad</tissue>
    </source>
</reference>
<feature type="transmembrane region" description="Helical" evidence="10">
    <location>
        <begin position="947"/>
        <end position="972"/>
    </location>
</feature>
<evidence type="ECO:0000259" key="12">
    <source>
        <dbReference type="PROSITE" id="PS50070"/>
    </source>
</evidence>
<dbReference type="InterPro" id="IPR038178">
    <property type="entry name" value="Kringle_sf"/>
</dbReference>
<feature type="compositionally biased region" description="Basic and acidic residues" evidence="9">
    <location>
        <begin position="1113"/>
        <end position="1137"/>
    </location>
</feature>
<dbReference type="GO" id="GO:0004930">
    <property type="term" value="F:G protein-coupled receptor activity"/>
    <property type="evidence" value="ECO:0007669"/>
    <property type="project" value="InterPro"/>
</dbReference>
<feature type="disulfide bond" evidence="7">
    <location>
        <begin position="355"/>
        <end position="394"/>
    </location>
</feature>
<dbReference type="KEGG" id="bbel:109476225"/>
<feature type="transmembrane region" description="Helical" evidence="10">
    <location>
        <begin position="802"/>
        <end position="823"/>
    </location>
</feature>
<evidence type="ECO:0000256" key="3">
    <source>
        <dbReference type="ARBA" id="ARBA00022692"/>
    </source>
</evidence>
<dbReference type="PROSITE" id="PS50958">
    <property type="entry name" value="SMB_2"/>
    <property type="match status" value="1"/>
</dbReference>
<sequence>MGKLMLCLLLGLCCLPGAMSLTGGWVEMDPSWVTSEGEDSDGKLPGYVVDDNMGSSWKGSLSATWRLTFDLQAPMTLSRIRIWKYGGPLDVTAWRWASSRRQWNVVTEQTGVEEELSGLLVTAQKWRLQFSALSVSTEINEIQFFQACSELDMQVCTDGNCDVYELLCDGVVDCDDGSDERNCTMETCANGDVINKTRVCDGQDDCGDNSDERNCSVGACMNGRAFHLSTRCDGLDDCGDSSDELDCNCYYLQDKGTSYRGLANRDETCQYWTSQYPHAHNHTPEAYPSAGLERNYCRNPDGKDRPWCYTSNPLIRWSYCNDVFACDAKPTRCFYRSDNGRSYAGRINRAGEKVCQRWDSQSPQSHPHTPQAHPDAGLEENFCRNPDNKDRPWCYTTDVVYRWSYCDVMECADPTYVSVNEERCWQPLRTSCKGLCGQRSLDVVKCNCDKNCRMFGDCCPDFDETCSDTAQSTTNHRDEKWKCVPGFYKGTSYWLVADCPDDWTDDVTRQQCLKEVDSFNPSELAYRMPVHKASTDVSYRNIFCAFCNNVSLAEVVAWDSSVECTGLINSSTHTDTSQNTQVYHTIVGNGTDCPGTGRLEFVRQYGRQCFYHEADPSSVNCEESACMSYRLVVRSRYKKYNNIHCALCEGVSLAASANLEPCVRYGGDVHNCFPKCISLTNLFNFGDEEESSVTHCPLNSVYDPFVDTCRLLKVDQTSQGSANGSAPLQNCSAAAVTFTAEEFEVLPNGSVHLLSANVTCPAEQVAIQNATALVCGECVLQYFSNDTRGGETTNPWEADQGYLTLGLVVVSVVAVIAFVFYSTRPDQWKKMSGKLKVQMILCMTAAESLFVGRVLVPTGPACTGYAILLHYLLLTAFSSMNALSLDLFLTFRQESERAALRSYMLYTWLMPVLFLVLTVFVEFCPCSSIRVGYGQQACWIGNPTGSLVVFGVPVMCALLANLVLIIHTLLAIRKSFKIADAALVRSDSSKAWVYLRISFLTGFTWIIGFIVPYVRSRPLEYIFIVLNASQGLLLTLLLTMTSDVMVKWMSRIRERFRPGEARQGAGRQTASAAGTQQSSVSGTGRGTARGNARPTVRGTRATAHGTNPATDIPMKELGRVDKNNTKDSRMDVIEECD</sequence>
<dbReference type="GO" id="GO:0007166">
    <property type="term" value="P:cell surface receptor signaling pathway"/>
    <property type="evidence" value="ECO:0007669"/>
    <property type="project" value="InterPro"/>
</dbReference>
<dbReference type="Gene3D" id="4.10.410.20">
    <property type="match status" value="1"/>
</dbReference>
<dbReference type="Pfam" id="PF00051">
    <property type="entry name" value="Kringle"/>
    <property type="match status" value="2"/>
</dbReference>
<keyword evidence="6 7" id="KW-1015">Disulfide bond</keyword>
<dbReference type="FunFam" id="1.20.1070.10:FF:000428">
    <property type="entry name" value="Uncharacterized protein"/>
    <property type="match status" value="1"/>
</dbReference>
<feature type="signal peptide" evidence="11">
    <location>
        <begin position="1"/>
        <end position="20"/>
    </location>
</feature>
<organism evidence="15 16">
    <name type="scientific">Branchiostoma belcheri</name>
    <name type="common">Amphioxus</name>
    <dbReference type="NCBI Taxonomy" id="7741"/>
    <lineage>
        <taxon>Eukaryota</taxon>
        <taxon>Metazoa</taxon>
        <taxon>Chordata</taxon>
        <taxon>Cephalochordata</taxon>
        <taxon>Leptocardii</taxon>
        <taxon>Amphioxiformes</taxon>
        <taxon>Branchiostomatidae</taxon>
        <taxon>Branchiostoma</taxon>
    </lineage>
</organism>
<accession>A0A6P4ZNQ5</accession>
<protein>
    <submittedName>
        <fullName evidence="16">Uncharacterized protein LOC109476225</fullName>
    </submittedName>
</protein>
<feature type="chain" id="PRO_5027968509" evidence="11">
    <location>
        <begin position="21"/>
        <end position="1137"/>
    </location>
</feature>
<dbReference type="Gene3D" id="2.60.120.260">
    <property type="entry name" value="Galactose-binding domain-like"/>
    <property type="match status" value="1"/>
</dbReference>
<dbReference type="PANTHER" id="PTHR20851:SF0">
    <property type="entry name" value="APOLIPOPROTEIN(A)"/>
    <property type="match status" value="1"/>
</dbReference>
<dbReference type="FunFam" id="2.40.20.10:FF:000039">
    <property type="entry name" value="Metalloendopeptidase"/>
    <property type="match status" value="1"/>
</dbReference>
<dbReference type="Gene3D" id="4.10.400.10">
    <property type="entry name" value="Low-density Lipoprotein Receptor"/>
    <property type="match status" value="3"/>
</dbReference>
<keyword evidence="5 10" id="KW-0472">Membrane</keyword>
<feature type="disulfide bond" evidence="7">
    <location>
        <begin position="383"/>
        <end position="406"/>
    </location>
</feature>
<dbReference type="SMART" id="SM00130">
    <property type="entry name" value="KR"/>
    <property type="match status" value="2"/>
</dbReference>
<evidence type="ECO:0000256" key="10">
    <source>
        <dbReference type="SAM" id="Phobius"/>
    </source>
</evidence>
<feature type="transmembrane region" description="Helical" evidence="10">
    <location>
        <begin position="1021"/>
        <end position="1046"/>
    </location>
</feature>
<feature type="domain" description="G-protein coupled receptors family 2 profile 2" evidence="13">
    <location>
        <begin position="797"/>
        <end position="1042"/>
    </location>
</feature>
<feature type="domain" description="Kringle" evidence="12">
    <location>
        <begin position="250"/>
        <end position="326"/>
    </location>
</feature>
<dbReference type="Pfam" id="PF00057">
    <property type="entry name" value="Ldl_recept_a"/>
    <property type="match status" value="1"/>
</dbReference>
<comment type="subcellular location">
    <subcellularLocation>
        <location evidence="1">Membrane</location>
        <topology evidence="1">Multi-pass membrane protein</topology>
    </subcellularLocation>
</comment>
<dbReference type="InterPro" id="IPR036055">
    <property type="entry name" value="LDL_receptor-like_sf"/>
</dbReference>
<feature type="disulfide bond" evidence="8">
    <location>
        <begin position="200"/>
        <end position="215"/>
    </location>
</feature>
<feature type="region of interest" description="Disordered" evidence="9">
    <location>
        <begin position="1059"/>
        <end position="1137"/>
    </location>
</feature>
<dbReference type="Pfam" id="PF00002">
    <property type="entry name" value="7tm_2"/>
    <property type="match status" value="1"/>
</dbReference>
<comment type="caution">
    <text evidence="7">Lacks conserved residue(s) required for the propagation of feature annotation.</text>
</comment>
<dbReference type="InterPro" id="IPR000001">
    <property type="entry name" value="Kringle"/>
</dbReference>
<dbReference type="GO" id="GO:0016020">
    <property type="term" value="C:membrane"/>
    <property type="evidence" value="ECO:0007669"/>
    <property type="project" value="UniProtKB-SubCell"/>
</dbReference>
<dbReference type="PROSITE" id="PS50261">
    <property type="entry name" value="G_PROTEIN_RECEP_F2_4"/>
    <property type="match status" value="1"/>
</dbReference>
<feature type="disulfide bond" evidence="7">
    <location>
        <begin position="269"/>
        <end position="308"/>
    </location>
</feature>
<dbReference type="PROSITE" id="PS00524">
    <property type="entry name" value="SMB_1"/>
    <property type="match status" value="1"/>
</dbReference>
<dbReference type="Proteomes" id="UP000515135">
    <property type="component" value="Unplaced"/>
</dbReference>
<keyword evidence="2 7" id="KW-0420">Kringle</keyword>
<evidence type="ECO:0000313" key="16">
    <source>
        <dbReference type="RefSeq" id="XP_019632667.1"/>
    </source>
</evidence>
<dbReference type="Gene3D" id="1.20.1070.10">
    <property type="entry name" value="Rhodopsin 7-helix transmembrane proteins"/>
    <property type="match status" value="1"/>
</dbReference>
<name>A0A6P4ZNQ5_BRABE</name>
<keyword evidence="4 10" id="KW-1133">Transmembrane helix</keyword>
<dbReference type="SUPFAM" id="SSF57424">
    <property type="entry name" value="LDL receptor-like module"/>
    <property type="match status" value="3"/>
</dbReference>
<keyword evidence="3 10" id="KW-0812">Transmembrane</keyword>
<dbReference type="InterPro" id="IPR036024">
    <property type="entry name" value="Somatomedin_B-like_dom_sf"/>
</dbReference>
<gene>
    <name evidence="16" type="primary">LOC109476225</name>
</gene>
<dbReference type="PANTHER" id="PTHR20851">
    <property type="entry name" value="DORSAL INTERACTING PROTEIN 3"/>
    <property type="match status" value="1"/>
</dbReference>
<feature type="transmembrane region" description="Helical" evidence="10">
    <location>
        <begin position="835"/>
        <end position="856"/>
    </location>
</feature>
<dbReference type="InterPro" id="IPR013806">
    <property type="entry name" value="Kringle-like"/>
</dbReference>
<feature type="disulfide bond" evidence="7">
    <location>
        <begin position="297"/>
        <end position="320"/>
    </location>
</feature>
<dbReference type="SUPFAM" id="SSF90188">
    <property type="entry name" value="Somatomedin B domain"/>
    <property type="match status" value="1"/>
</dbReference>
<dbReference type="CDD" id="cd00108">
    <property type="entry name" value="KR"/>
    <property type="match status" value="2"/>
</dbReference>
<dbReference type="OrthoDB" id="2019384at2759"/>
<feature type="domain" description="SMB" evidence="14">
    <location>
        <begin position="428"/>
        <end position="473"/>
    </location>
</feature>
<feature type="transmembrane region" description="Helical" evidence="10">
    <location>
        <begin position="993"/>
        <end position="1015"/>
    </location>
</feature>
<feature type="transmembrane region" description="Helical" evidence="10">
    <location>
        <begin position="868"/>
        <end position="891"/>
    </location>
</feature>
<evidence type="ECO:0000256" key="7">
    <source>
        <dbReference type="PROSITE-ProRule" id="PRU00121"/>
    </source>
</evidence>
<dbReference type="CDD" id="cd00112">
    <property type="entry name" value="LDLa"/>
    <property type="match status" value="3"/>
</dbReference>
<evidence type="ECO:0000256" key="8">
    <source>
        <dbReference type="PROSITE-ProRule" id="PRU00124"/>
    </source>
</evidence>
<dbReference type="PROSITE" id="PS50068">
    <property type="entry name" value="LDLRA_2"/>
    <property type="match status" value="2"/>
</dbReference>
<proteinExistence type="predicted"/>
<dbReference type="InterPro" id="IPR002172">
    <property type="entry name" value="LDrepeatLR_classA_rpt"/>
</dbReference>
<evidence type="ECO:0000256" key="6">
    <source>
        <dbReference type="ARBA" id="ARBA00023157"/>
    </source>
</evidence>
<evidence type="ECO:0000256" key="11">
    <source>
        <dbReference type="SAM" id="SignalP"/>
    </source>
</evidence>
<dbReference type="SMART" id="SM00201">
    <property type="entry name" value="SO"/>
    <property type="match status" value="1"/>
</dbReference>
<dbReference type="GeneID" id="109476225"/>
<evidence type="ECO:0000256" key="9">
    <source>
        <dbReference type="SAM" id="MobiDB-lite"/>
    </source>
</evidence>
<dbReference type="SUPFAM" id="SSF57440">
    <property type="entry name" value="Kringle-like"/>
    <property type="match status" value="2"/>
</dbReference>
<evidence type="ECO:0000259" key="13">
    <source>
        <dbReference type="PROSITE" id="PS50261"/>
    </source>
</evidence>
<evidence type="ECO:0000259" key="14">
    <source>
        <dbReference type="PROSITE" id="PS50958"/>
    </source>
</evidence>
<evidence type="ECO:0000256" key="4">
    <source>
        <dbReference type="ARBA" id="ARBA00022989"/>
    </source>
</evidence>
<dbReference type="PROSITE" id="PS50070">
    <property type="entry name" value="KRINGLE_2"/>
    <property type="match status" value="2"/>
</dbReference>
<dbReference type="CDD" id="cd15039">
    <property type="entry name" value="7tmB3_Methuselah-like"/>
    <property type="match status" value="1"/>
</dbReference>
<dbReference type="InterPro" id="IPR001212">
    <property type="entry name" value="Somatomedin_B_dom"/>
</dbReference>